<dbReference type="InterPro" id="IPR039555">
    <property type="entry name" value="TraF/TrbB"/>
</dbReference>
<keyword evidence="1" id="KW-0732">Signal</keyword>
<evidence type="ECO:0000313" key="2">
    <source>
        <dbReference type="EMBL" id="ANO50033.1"/>
    </source>
</evidence>
<dbReference type="Proteomes" id="UP000092695">
    <property type="component" value="Chromosome"/>
</dbReference>
<organism evidence="2 3">
    <name type="scientific">Woeseia oceani</name>
    <dbReference type="NCBI Taxonomy" id="1548547"/>
    <lineage>
        <taxon>Bacteria</taxon>
        <taxon>Pseudomonadati</taxon>
        <taxon>Pseudomonadota</taxon>
        <taxon>Gammaproteobacteria</taxon>
        <taxon>Woeseiales</taxon>
        <taxon>Woeseiaceae</taxon>
        <taxon>Woeseia</taxon>
    </lineage>
</organism>
<accession>A0A193LC37</accession>
<evidence type="ECO:0000256" key="1">
    <source>
        <dbReference type="SAM" id="SignalP"/>
    </source>
</evidence>
<dbReference type="Gene3D" id="3.40.30.10">
    <property type="entry name" value="Glutaredoxin"/>
    <property type="match status" value="1"/>
</dbReference>
<protein>
    <recommendedName>
        <fullName evidence="4">Conjugal transfer protein TraF</fullName>
    </recommendedName>
</protein>
<sequence>MTVKRLHCFLAIGLASALSATASAQNAVGSGITPPADQSTPQAANGRWFGDAERGWFWYEDPADAAEDPDPVAVMPAVGVLPADPIAELEALQAHVERAKALAVLHPTEAHIRQWMELNAAVQRRATLFADMTQRVVWSTPSLDQSLVRPHSPEGLKAWTAARTESRTAALRDIAQTYGLFFVFSSDCPYCIQIAPFLKRFARTYDFKLIPISIDGGTLPEFPDARYEPSIKARLGVDVTPAIFLVDPGAGHIQPIAYGVISLSELESRIVRLFKMTPGQMTYSVYDTGARTP</sequence>
<gene>
    <name evidence="2" type="ORF">BA177_01275</name>
</gene>
<dbReference type="InterPro" id="IPR036249">
    <property type="entry name" value="Thioredoxin-like_sf"/>
</dbReference>
<dbReference type="AlphaFoldDB" id="A0A193LC37"/>
<dbReference type="KEGG" id="woc:BA177_01275"/>
<name>A0A193LC37_9GAMM</name>
<dbReference type="Pfam" id="PF13728">
    <property type="entry name" value="TraF"/>
    <property type="match status" value="1"/>
</dbReference>
<dbReference type="STRING" id="1548547.BA177_01275"/>
<dbReference type="SUPFAM" id="SSF52833">
    <property type="entry name" value="Thioredoxin-like"/>
    <property type="match status" value="1"/>
</dbReference>
<reference evidence="2 3" key="1">
    <citation type="submission" date="2016-06" db="EMBL/GenBank/DDBJ databases">
        <title>Complete genome sequence of a deep-branching marine Gamma Proteobacterium Woeseia oceani type strain XK5.</title>
        <authorList>
            <person name="Mu D."/>
            <person name="Du Z."/>
        </authorList>
    </citation>
    <scope>NUCLEOTIDE SEQUENCE [LARGE SCALE GENOMIC DNA]</scope>
    <source>
        <strain evidence="2 3">XK5</strain>
    </source>
</reference>
<dbReference type="RefSeq" id="WP_068612041.1">
    <property type="nucleotide sequence ID" value="NZ_CP016268.1"/>
</dbReference>
<evidence type="ECO:0008006" key="4">
    <source>
        <dbReference type="Google" id="ProtNLM"/>
    </source>
</evidence>
<evidence type="ECO:0000313" key="3">
    <source>
        <dbReference type="Proteomes" id="UP000092695"/>
    </source>
</evidence>
<feature type="signal peptide" evidence="1">
    <location>
        <begin position="1"/>
        <end position="24"/>
    </location>
</feature>
<proteinExistence type="predicted"/>
<keyword evidence="3" id="KW-1185">Reference proteome</keyword>
<dbReference type="EMBL" id="CP016268">
    <property type="protein sequence ID" value="ANO50033.1"/>
    <property type="molecule type" value="Genomic_DNA"/>
</dbReference>
<feature type="chain" id="PRO_5008260017" description="Conjugal transfer protein TraF" evidence="1">
    <location>
        <begin position="25"/>
        <end position="293"/>
    </location>
</feature>